<protein>
    <submittedName>
        <fullName evidence="8">S-(Hydroxymethyl)glutathione dehydrogenase/alcohol dehydrogenase</fullName>
    </submittedName>
</protein>
<dbReference type="InterPro" id="IPR013149">
    <property type="entry name" value="ADH-like_C"/>
</dbReference>
<feature type="domain" description="Enoyl reductase (ER)" evidence="7">
    <location>
        <begin position="10"/>
        <end position="361"/>
    </location>
</feature>
<dbReference type="PROSITE" id="PS00059">
    <property type="entry name" value="ADH_ZINC"/>
    <property type="match status" value="1"/>
</dbReference>
<accession>A0A4S3JZP2</accession>
<comment type="cofactor">
    <cofactor evidence="1 6">
        <name>Zn(2+)</name>
        <dbReference type="ChEBI" id="CHEBI:29105"/>
    </cofactor>
</comment>
<evidence type="ECO:0000256" key="3">
    <source>
        <dbReference type="ARBA" id="ARBA00022833"/>
    </source>
</evidence>
<gene>
    <name evidence="8" type="ORF">DFR24_1584</name>
</gene>
<dbReference type="Pfam" id="PF00107">
    <property type="entry name" value="ADH_zinc_N"/>
    <property type="match status" value="1"/>
</dbReference>
<dbReference type="InterPro" id="IPR036291">
    <property type="entry name" value="NAD(P)-bd_dom_sf"/>
</dbReference>
<keyword evidence="4" id="KW-0560">Oxidoreductase</keyword>
<evidence type="ECO:0000256" key="5">
    <source>
        <dbReference type="ARBA" id="ARBA00023027"/>
    </source>
</evidence>
<evidence type="ECO:0000256" key="4">
    <source>
        <dbReference type="ARBA" id="ARBA00023002"/>
    </source>
</evidence>
<dbReference type="PANTHER" id="PTHR43880">
    <property type="entry name" value="ALCOHOL DEHYDROGENASE"/>
    <property type="match status" value="1"/>
</dbReference>
<dbReference type="FunFam" id="3.40.50.720:FF:000003">
    <property type="entry name" value="S-(hydroxymethyl)glutathione dehydrogenase"/>
    <property type="match status" value="1"/>
</dbReference>
<dbReference type="PANTHER" id="PTHR43880:SF12">
    <property type="entry name" value="ALCOHOL DEHYDROGENASE CLASS-3"/>
    <property type="match status" value="1"/>
</dbReference>
<dbReference type="GO" id="GO:0005829">
    <property type="term" value="C:cytosol"/>
    <property type="evidence" value="ECO:0007669"/>
    <property type="project" value="TreeGrafter"/>
</dbReference>
<dbReference type="OrthoDB" id="9770544at2"/>
<dbReference type="SUPFAM" id="SSF50129">
    <property type="entry name" value="GroES-like"/>
    <property type="match status" value="2"/>
</dbReference>
<evidence type="ECO:0000259" key="7">
    <source>
        <dbReference type="SMART" id="SM00829"/>
    </source>
</evidence>
<comment type="similarity">
    <text evidence="6">Belongs to the zinc-containing alcohol dehydrogenase family.</text>
</comment>
<dbReference type="InterPro" id="IPR002328">
    <property type="entry name" value="ADH_Zn_CS"/>
</dbReference>
<keyword evidence="5" id="KW-0520">NAD</keyword>
<keyword evidence="3 6" id="KW-0862">Zinc</keyword>
<dbReference type="GO" id="GO:0051903">
    <property type="term" value="F:S-(hydroxymethyl)glutathione dehydrogenase [NAD(P)+] activity"/>
    <property type="evidence" value="ECO:0007669"/>
    <property type="project" value="TreeGrafter"/>
</dbReference>
<dbReference type="InterPro" id="IPR011032">
    <property type="entry name" value="GroES-like_sf"/>
</dbReference>
<dbReference type="RefSeq" id="WP_133880713.1">
    <property type="nucleotide sequence ID" value="NZ_MWIN01000030.1"/>
</dbReference>
<dbReference type="SMART" id="SM00829">
    <property type="entry name" value="PKS_ER"/>
    <property type="match status" value="1"/>
</dbReference>
<dbReference type="AlphaFoldDB" id="A0A4S3JZP2"/>
<dbReference type="Pfam" id="PF08240">
    <property type="entry name" value="ADH_N"/>
    <property type="match status" value="1"/>
</dbReference>
<evidence type="ECO:0000256" key="6">
    <source>
        <dbReference type="RuleBase" id="RU361277"/>
    </source>
</evidence>
<evidence type="ECO:0000313" key="9">
    <source>
        <dbReference type="Proteomes" id="UP000295341"/>
    </source>
</evidence>
<dbReference type="CDD" id="cd08279">
    <property type="entry name" value="Zn_ADH_class_III"/>
    <property type="match status" value="1"/>
</dbReference>
<evidence type="ECO:0000256" key="2">
    <source>
        <dbReference type="ARBA" id="ARBA00022723"/>
    </source>
</evidence>
<dbReference type="Gene3D" id="3.40.50.720">
    <property type="entry name" value="NAD(P)-binding Rossmann-like Domain"/>
    <property type="match status" value="1"/>
</dbReference>
<name>A0A4S3JZP2_9GAMM</name>
<dbReference type="InterPro" id="IPR020843">
    <property type="entry name" value="ER"/>
</dbReference>
<dbReference type="GO" id="GO:0008270">
    <property type="term" value="F:zinc ion binding"/>
    <property type="evidence" value="ECO:0007669"/>
    <property type="project" value="InterPro"/>
</dbReference>
<dbReference type="GO" id="GO:0046294">
    <property type="term" value="P:formaldehyde catabolic process"/>
    <property type="evidence" value="ECO:0007669"/>
    <property type="project" value="TreeGrafter"/>
</dbReference>
<dbReference type="SUPFAM" id="SSF51735">
    <property type="entry name" value="NAD(P)-binding Rossmann-fold domains"/>
    <property type="match status" value="1"/>
</dbReference>
<evidence type="ECO:0000313" key="8">
    <source>
        <dbReference type="EMBL" id="TDU32195.1"/>
    </source>
</evidence>
<evidence type="ECO:0000256" key="1">
    <source>
        <dbReference type="ARBA" id="ARBA00001947"/>
    </source>
</evidence>
<keyword evidence="2 6" id="KW-0479">Metal-binding</keyword>
<reference evidence="8 9" key="1">
    <citation type="submission" date="2019-03" db="EMBL/GenBank/DDBJ databases">
        <title>Genomic Encyclopedia of Type Strains, Phase IV (KMG-IV): sequencing the most valuable type-strain genomes for metagenomic binning, comparative biology and taxonomic classification.</title>
        <authorList>
            <person name="Goeker M."/>
        </authorList>
    </citation>
    <scope>NUCLEOTIDE SEQUENCE [LARGE SCALE GENOMIC DNA]</scope>
    <source>
        <strain evidence="8 9">DSM 26377</strain>
    </source>
</reference>
<proteinExistence type="inferred from homology"/>
<dbReference type="Proteomes" id="UP000295341">
    <property type="component" value="Unassembled WGS sequence"/>
</dbReference>
<keyword evidence="9" id="KW-1185">Reference proteome</keyword>
<dbReference type="InterPro" id="IPR013154">
    <property type="entry name" value="ADH-like_N"/>
</dbReference>
<sequence length="364" mass="37632">MRAAILDAIGSALSVQNIDIEGPRAGEALIRVKACGVCHSDYSCMHGILKAPVPSVLGHEMAGIVEAVGPGVENVKKGDHVVAGPSPHCGVCEFCVESKPYLCTQMAPMFINATMLDGTSRLSRRGEIVYQLCGIAGFAEQAVVPAGALVKVDPGVPLEAVCVLGCGIMTGVGAVMNTAKVERGTTVAVLGCGGVGLAVIQAARIAGARQIIAVDPVASRRALAVRLGATDEVDPSGGDVVKLVKKLSGGGVHYGFECIGRTDTIAQVFNMVRPSGTAVAVGAPKITDEVGIRASGFLQDKSLKGSLYGASSPRRDIPRMIEWYRSGDLRLDEIVTHQIPLADINEAFTLMTSGGGARAVVMMG</sequence>
<dbReference type="Gene3D" id="3.90.180.10">
    <property type="entry name" value="Medium-chain alcohol dehydrogenases, catalytic domain"/>
    <property type="match status" value="1"/>
</dbReference>
<comment type="caution">
    <text evidence="8">The sequence shown here is derived from an EMBL/GenBank/DDBJ whole genome shotgun (WGS) entry which is preliminary data.</text>
</comment>
<organism evidence="8 9">
    <name type="scientific">Panacagrimonas perspica</name>
    <dbReference type="NCBI Taxonomy" id="381431"/>
    <lineage>
        <taxon>Bacteria</taxon>
        <taxon>Pseudomonadati</taxon>
        <taxon>Pseudomonadota</taxon>
        <taxon>Gammaproteobacteria</taxon>
        <taxon>Nevskiales</taxon>
        <taxon>Nevskiaceae</taxon>
        <taxon>Panacagrimonas</taxon>
    </lineage>
</organism>
<dbReference type="EMBL" id="SOBT01000008">
    <property type="protein sequence ID" value="TDU32195.1"/>
    <property type="molecule type" value="Genomic_DNA"/>
</dbReference>